<dbReference type="AlphaFoldDB" id="A0AAD6Z730"/>
<feature type="region of interest" description="Disordered" evidence="1">
    <location>
        <begin position="42"/>
        <end position="65"/>
    </location>
</feature>
<proteinExistence type="predicted"/>
<dbReference type="Proteomes" id="UP001218218">
    <property type="component" value="Unassembled WGS sequence"/>
</dbReference>
<evidence type="ECO:0000313" key="3">
    <source>
        <dbReference type="Proteomes" id="UP001218218"/>
    </source>
</evidence>
<protein>
    <submittedName>
        <fullName evidence="2">Uncharacterized protein</fullName>
    </submittedName>
</protein>
<keyword evidence="3" id="KW-1185">Reference proteome</keyword>
<comment type="caution">
    <text evidence="2">The sequence shown here is derived from an EMBL/GenBank/DDBJ whole genome shotgun (WGS) entry which is preliminary data.</text>
</comment>
<accession>A0AAD6Z730</accession>
<gene>
    <name evidence="2" type="ORF">DFH08DRAFT_718661</name>
</gene>
<dbReference type="EMBL" id="JARIHO010000078">
    <property type="protein sequence ID" value="KAJ7310724.1"/>
    <property type="molecule type" value="Genomic_DNA"/>
</dbReference>
<organism evidence="2 3">
    <name type="scientific">Mycena albidolilacea</name>
    <dbReference type="NCBI Taxonomy" id="1033008"/>
    <lineage>
        <taxon>Eukaryota</taxon>
        <taxon>Fungi</taxon>
        <taxon>Dikarya</taxon>
        <taxon>Basidiomycota</taxon>
        <taxon>Agaricomycotina</taxon>
        <taxon>Agaricomycetes</taxon>
        <taxon>Agaricomycetidae</taxon>
        <taxon>Agaricales</taxon>
        <taxon>Marasmiineae</taxon>
        <taxon>Mycenaceae</taxon>
        <taxon>Mycena</taxon>
    </lineage>
</organism>
<evidence type="ECO:0000313" key="2">
    <source>
        <dbReference type="EMBL" id="KAJ7310724.1"/>
    </source>
</evidence>
<evidence type="ECO:0000256" key="1">
    <source>
        <dbReference type="SAM" id="MobiDB-lite"/>
    </source>
</evidence>
<feature type="compositionally biased region" description="Basic and acidic residues" evidence="1">
    <location>
        <begin position="45"/>
        <end position="56"/>
    </location>
</feature>
<reference evidence="2" key="1">
    <citation type="submission" date="2023-03" db="EMBL/GenBank/DDBJ databases">
        <title>Massive genome expansion in bonnet fungi (Mycena s.s.) driven by repeated elements and novel gene families across ecological guilds.</title>
        <authorList>
            <consortium name="Lawrence Berkeley National Laboratory"/>
            <person name="Harder C.B."/>
            <person name="Miyauchi S."/>
            <person name="Viragh M."/>
            <person name="Kuo A."/>
            <person name="Thoen E."/>
            <person name="Andreopoulos B."/>
            <person name="Lu D."/>
            <person name="Skrede I."/>
            <person name="Drula E."/>
            <person name="Henrissat B."/>
            <person name="Morin E."/>
            <person name="Kohler A."/>
            <person name="Barry K."/>
            <person name="LaButti K."/>
            <person name="Morin E."/>
            <person name="Salamov A."/>
            <person name="Lipzen A."/>
            <person name="Mereny Z."/>
            <person name="Hegedus B."/>
            <person name="Baldrian P."/>
            <person name="Stursova M."/>
            <person name="Weitz H."/>
            <person name="Taylor A."/>
            <person name="Grigoriev I.V."/>
            <person name="Nagy L.G."/>
            <person name="Martin F."/>
            <person name="Kauserud H."/>
        </authorList>
    </citation>
    <scope>NUCLEOTIDE SEQUENCE</scope>
    <source>
        <strain evidence="2">CBHHK002</strain>
    </source>
</reference>
<name>A0AAD6Z730_9AGAR</name>
<sequence>MPESGGELFECSTCGKSKTPEEFKIKTNGNRARSCMGCQTRTRNAARDRKQEKENTAIDEEPEEGKGLAVLPVDDFLDALTQQDDNLELEARVDIASISGGRREKADQLAVRIWNRMKYRFVYHSKYEHKRTPSTRFMYHCAQSESRQNAPKKTTREGAKHRDKIAMDTFHCHGWLHVTVADWDNVACVKISHRDDHIPYWSIDVPSDVVEFVRQNHKLTPAQLWDEILKIQPNPSFTRRVIYAMWAENNSMEWKRDPDELKSANILLEEFTTSKGPGLGAKEPLYSVEPIPLTPQPGFTAIAFALPKLLREVGGRVRELSLDSAWNTNGSRYEVYVLLGEVYGSGTPLGYLLVQSSPQSAAGGKEKYLRQLLAHFKNVWKIRALITLTDKDWAEINAFLAEAVKTRLAILRRAPAHYAVAVAYAEFDWIDTKFVPLSQLEEINGGSVSFVLCYFLSVLKIWPGHLCRHPADSTAQYTTPRCPCHHCATPTKPFPYLPNQWHGSKHHSETQLSACRQSIKCR</sequence>